<feature type="transmembrane region" description="Helical" evidence="7">
    <location>
        <begin position="7"/>
        <end position="26"/>
    </location>
</feature>
<dbReference type="CDD" id="cd00075">
    <property type="entry name" value="HATPase"/>
    <property type="match status" value="1"/>
</dbReference>
<comment type="catalytic activity">
    <reaction evidence="1">
        <text>ATP + protein L-histidine = ADP + protein N-phospho-L-histidine.</text>
        <dbReference type="EC" id="2.7.13.3"/>
    </reaction>
</comment>
<dbReference type="RefSeq" id="WP_273190224.1">
    <property type="nucleotide sequence ID" value="NZ_DYUZ01000026.1"/>
</dbReference>
<organism evidence="9 10">
    <name type="scientific">Enorma phocaeensis</name>
    <dbReference type="NCBI Taxonomy" id="1871019"/>
    <lineage>
        <taxon>Bacteria</taxon>
        <taxon>Bacillati</taxon>
        <taxon>Actinomycetota</taxon>
        <taxon>Coriobacteriia</taxon>
        <taxon>Coriobacteriales</taxon>
        <taxon>Coriobacteriaceae</taxon>
        <taxon>Enorma</taxon>
    </lineage>
</organism>
<name>A0A921IU95_9ACTN</name>
<keyword evidence="5 9" id="KW-0418">Kinase</keyword>
<dbReference type="InterPro" id="IPR036097">
    <property type="entry name" value="HisK_dim/P_sf"/>
</dbReference>
<dbReference type="InterPro" id="IPR004358">
    <property type="entry name" value="Sig_transdc_His_kin-like_C"/>
</dbReference>
<evidence type="ECO:0000259" key="8">
    <source>
        <dbReference type="PROSITE" id="PS50109"/>
    </source>
</evidence>
<dbReference type="CDD" id="cd00082">
    <property type="entry name" value="HisKA"/>
    <property type="match status" value="1"/>
</dbReference>
<dbReference type="PANTHER" id="PTHR43547">
    <property type="entry name" value="TWO-COMPONENT HISTIDINE KINASE"/>
    <property type="match status" value="1"/>
</dbReference>
<dbReference type="PANTHER" id="PTHR43547:SF2">
    <property type="entry name" value="HYBRID SIGNAL TRANSDUCTION HISTIDINE KINASE C"/>
    <property type="match status" value="1"/>
</dbReference>
<keyword evidence="5 9" id="KW-0808">Transferase</keyword>
<reference evidence="9" key="1">
    <citation type="journal article" date="2021" name="PeerJ">
        <title>Extensive microbial diversity within the chicken gut microbiome revealed by metagenomics and culture.</title>
        <authorList>
            <person name="Gilroy R."/>
            <person name="Ravi A."/>
            <person name="Getino M."/>
            <person name="Pursley I."/>
            <person name="Horton D.L."/>
            <person name="Alikhan N.F."/>
            <person name="Baker D."/>
            <person name="Gharbi K."/>
            <person name="Hall N."/>
            <person name="Watson M."/>
            <person name="Adriaenssens E.M."/>
            <person name="Foster-Nyarko E."/>
            <person name="Jarju S."/>
            <person name="Secka A."/>
            <person name="Antonio M."/>
            <person name="Oren A."/>
            <person name="Chaudhuri R.R."/>
            <person name="La Ragione R."/>
            <person name="Hildebrand F."/>
            <person name="Pallen M.J."/>
        </authorList>
    </citation>
    <scope>NUCLEOTIDE SEQUENCE</scope>
    <source>
        <strain evidence="9">ChiHjej13B12-9602</strain>
    </source>
</reference>
<dbReference type="PROSITE" id="PS50109">
    <property type="entry name" value="HIS_KIN"/>
    <property type="match status" value="1"/>
</dbReference>
<dbReference type="SUPFAM" id="SSF47384">
    <property type="entry name" value="Homodimeric domain of signal transducing histidine kinase"/>
    <property type="match status" value="1"/>
</dbReference>
<proteinExistence type="predicted"/>
<comment type="caution">
    <text evidence="9">The sequence shown here is derived from an EMBL/GenBank/DDBJ whole genome shotgun (WGS) entry which is preliminary data.</text>
</comment>
<reference evidence="9" key="2">
    <citation type="submission" date="2021-09" db="EMBL/GenBank/DDBJ databases">
        <authorList>
            <person name="Gilroy R."/>
        </authorList>
    </citation>
    <scope>NUCLEOTIDE SEQUENCE</scope>
    <source>
        <strain evidence="9">ChiHjej13B12-9602</strain>
    </source>
</reference>
<feature type="domain" description="Histidine kinase" evidence="8">
    <location>
        <begin position="121"/>
        <end position="348"/>
    </location>
</feature>
<evidence type="ECO:0000313" key="9">
    <source>
        <dbReference type="EMBL" id="HJG37419.1"/>
    </source>
</evidence>
<dbReference type="Pfam" id="PF02518">
    <property type="entry name" value="HATPase_c"/>
    <property type="match status" value="1"/>
</dbReference>
<dbReference type="GO" id="GO:0000155">
    <property type="term" value="F:phosphorelay sensor kinase activity"/>
    <property type="evidence" value="ECO:0007669"/>
    <property type="project" value="InterPro"/>
</dbReference>
<evidence type="ECO:0000256" key="2">
    <source>
        <dbReference type="ARBA" id="ARBA00004236"/>
    </source>
</evidence>
<dbReference type="GO" id="GO:0005886">
    <property type="term" value="C:plasma membrane"/>
    <property type="evidence" value="ECO:0007669"/>
    <property type="project" value="UniProtKB-SubCell"/>
</dbReference>
<dbReference type="EC" id="2.7.13.3" evidence="3"/>
<accession>A0A921IU95</accession>
<evidence type="ECO:0000256" key="1">
    <source>
        <dbReference type="ARBA" id="ARBA00000085"/>
    </source>
</evidence>
<dbReference type="SUPFAM" id="SSF55874">
    <property type="entry name" value="ATPase domain of HSP90 chaperone/DNA topoisomerase II/histidine kinase"/>
    <property type="match status" value="1"/>
</dbReference>
<keyword evidence="7" id="KW-0472">Membrane</keyword>
<dbReference type="SMART" id="SM00387">
    <property type="entry name" value="HATPase_c"/>
    <property type="match status" value="1"/>
</dbReference>
<dbReference type="SMART" id="SM00388">
    <property type="entry name" value="HisKA"/>
    <property type="match status" value="1"/>
</dbReference>
<dbReference type="Pfam" id="PF00512">
    <property type="entry name" value="HisKA"/>
    <property type="match status" value="1"/>
</dbReference>
<protein>
    <recommendedName>
        <fullName evidence="3">histidine kinase</fullName>
        <ecNumber evidence="3">2.7.13.3</ecNumber>
    </recommendedName>
</protein>
<keyword evidence="7" id="KW-0812">Transmembrane</keyword>
<dbReference type="InterPro" id="IPR003661">
    <property type="entry name" value="HisK_dim/P_dom"/>
</dbReference>
<dbReference type="Gene3D" id="1.10.287.130">
    <property type="match status" value="1"/>
</dbReference>
<evidence type="ECO:0000256" key="7">
    <source>
        <dbReference type="SAM" id="Phobius"/>
    </source>
</evidence>
<keyword evidence="4" id="KW-0597">Phosphoprotein</keyword>
<evidence type="ECO:0000313" key="10">
    <source>
        <dbReference type="Proteomes" id="UP000753256"/>
    </source>
</evidence>
<dbReference type="InterPro" id="IPR036890">
    <property type="entry name" value="HATPase_C_sf"/>
</dbReference>
<sequence length="349" mass="37232">MLSRNRELLRTLIIWLVLVAAAGILATRAFGLNAGLCTAGACAVSALPFLLLTWTRYRKLATLAGRVDAVLHGEREVSLANMDEGELAVLESEIDKMVARLNLSVDELAHEKQALADALADISHQIKTPLTSISVTTEVVRKNLVAAGGLDGEVERLRRIEQLERRVERLVSVLLKLARLDAGTIELRREEVDVARMVDEAASPLAIAFDIAEVSLECSIEPACSYTGDAAWTTEALGNILKNCMEHTPAGGTVHVDAWEDALACRIRVTDTGPGIAEEDLPHIFERFYRGTHGAAGNAVDPAGVGIGLSLAQGLINAQGGTLSASNVHGTHGESAGAQFDISFFKAVV</sequence>
<gene>
    <name evidence="9" type="ORF">K8V70_06105</name>
</gene>
<comment type="subcellular location">
    <subcellularLocation>
        <location evidence="2">Cell membrane</location>
    </subcellularLocation>
</comment>
<dbReference type="EMBL" id="DYUZ01000026">
    <property type="protein sequence ID" value="HJG37419.1"/>
    <property type="molecule type" value="Genomic_DNA"/>
</dbReference>
<evidence type="ECO:0000256" key="5">
    <source>
        <dbReference type="ARBA" id="ARBA00022777"/>
    </source>
</evidence>
<dbReference type="PRINTS" id="PR00344">
    <property type="entry name" value="BCTRLSENSOR"/>
</dbReference>
<dbReference type="Gene3D" id="3.30.565.10">
    <property type="entry name" value="Histidine kinase-like ATPase, C-terminal domain"/>
    <property type="match status" value="1"/>
</dbReference>
<evidence type="ECO:0000256" key="6">
    <source>
        <dbReference type="ARBA" id="ARBA00023012"/>
    </source>
</evidence>
<evidence type="ECO:0000256" key="4">
    <source>
        <dbReference type="ARBA" id="ARBA00022553"/>
    </source>
</evidence>
<dbReference type="InterPro" id="IPR003594">
    <property type="entry name" value="HATPase_dom"/>
</dbReference>
<keyword evidence="6" id="KW-0902">Two-component regulatory system</keyword>
<feature type="transmembrane region" description="Helical" evidence="7">
    <location>
        <begin position="32"/>
        <end position="52"/>
    </location>
</feature>
<keyword evidence="7" id="KW-1133">Transmembrane helix</keyword>
<evidence type="ECO:0000256" key="3">
    <source>
        <dbReference type="ARBA" id="ARBA00012438"/>
    </source>
</evidence>
<dbReference type="Proteomes" id="UP000753256">
    <property type="component" value="Unassembled WGS sequence"/>
</dbReference>
<dbReference type="AlphaFoldDB" id="A0A921IU95"/>
<dbReference type="InterPro" id="IPR005467">
    <property type="entry name" value="His_kinase_dom"/>
</dbReference>